<protein>
    <submittedName>
        <fullName evidence="1">Uncharacterized protein</fullName>
    </submittedName>
</protein>
<dbReference type="Proteomes" id="UP001164250">
    <property type="component" value="Chromosome 4"/>
</dbReference>
<reference evidence="2" key="1">
    <citation type="journal article" date="2023" name="G3 (Bethesda)">
        <title>Genome assembly and association tests identify interacting loci associated with vigor, precocity, and sex in interspecific pistachio rootstocks.</title>
        <authorList>
            <person name="Palmer W."/>
            <person name="Jacygrad E."/>
            <person name="Sagayaradj S."/>
            <person name="Cavanaugh K."/>
            <person name="Han R."/>
            <person name="Bertier L."/>
            <person name="Beede B."/>
            <person name="Kafkas S."/>
            <person name="Golino D."/>
            <person name="Preece J."/>
            <person name="Michelmore R."/>
        </authorList>
    </citation>
    <scope>NUCLEOTIDE SEQUENCE [LARGE SCALE GENOMIC DNA]</scope>
</reference>
<name>A0ACC1BMM5_9ROSI</name>
<organism evidence="1 2">
    <name type="scientific">Pistacia atlantica</name>
    <dbReference type="NCBI Taxonomy" id="434234"/>
    <lineage>
        <taxon>Eukaryota</taxon>
        <taxon>Viridiplantae</taxon>
        <taxon>Streptophyta</taxon>
        <taxon>Embryophyta</taxon>
        <taxon>Tracheophyta</taxon>
        <taxon>Spermatophyta</taxon>
        <taxon>Magnoliopsida</taxon>
        <taxon>eudicotyledons</taxon>
        <taxon>Gunneridae</taxon>
        <taxon>Pentapetalae</taxon>
        <taxon>rosids</taxon>
        <taxon>malvids</taxon>
        <taxon>Sapindales</taxon>
        <taxon>Anacardiaceae</taxon>
        <taxon>Pistacia</taxon>
    </lineage>
</organism>
<keyword evidence="2" id="KW-1185">Reference proteome</keyword>
<comment type="caution">
    <text evidence="1">The sequence shown here is derived from an EMBL/GenBank/DDBJ whole genome shotgun (WGS) entry which is preliminary data.</text>
</comment>
<gene>
    <name evidence="1" type="ORF">Patl1_21129</name>
</gene>
<evidence type="ECO:0000313" key="2">
    <source>
        <dbReference type="Proteomes" id="UP001164250"/>
    </source>
</evidence>
<proteinExistence type="predicted"/>
<dbReference type="EMBL" id="CM047900">
    <property type="protein sequence ID" value="KAJ0100259.1"/>
    <property type="molecule type" value="Genomic_DNA"/>
</dbReference>
<sequence length="131" mass="15067">MGWKEKWVGRGTGCHRVVVGACNDKMEIWTIYIKIFSKTGFELENIRNEAVENLKILDKLLDGKKFFGGECAGFLDIVFGWIAYWTPFCEEITGLNLIDKTSMPNLEAWSKIFLEVSWVKEILPPSRQIAF</sequence>
<evidence type="ECO:0000313" key="1">
    <source>
        <dbReference type="EMBL" id="KAJ0100259.1"/>
    </source>
</evidence>
<accession>A0ACC1BMM5</accession>